<feature type="domain" description="DUF1206" evidence="2">
    <location>
        <begin position="110"/>
        <end position="175"/>
    </location>
</feature>
<feature type="transmembrane region" description="Helical" evidence="1">
    <location>
        <begin position="150"/>
        <end position="169"/>
    </location>
</feature>
<keyword evidence="1" id="KW-1133">Transmembrane helix</keyword>
<evidence type="ECO:0000313" key="3">
    <source>
        <dbReference type="EMBL" id="MDR7330135.1"/>
    </source>
</evidence>
<accession>A0ABU1ZYX9</accession>
<feature type="transmembrane region" description="Helical" evidence="1">
    <location>
        <begin position="20"/>
        <end position="44"/>
    </location>
</feature>
<feature type="domain" description="DUF1206" evidence="2">
    <location>
        <begin position="197"/>
        <end position="261"/>
    </location>
</feature>
<gene>
    <name evidence="3" type="ORF">J2S39_001811</name>
</gene>
<evidence type="ECO:0000313" key="4">
    <source>
        <dbReference type="Proteomes" id="UP001180840"/>
    </source>
</evidence>
<feature type="transmembrane region" description="Helical" evidence="1">
    <location>
        <begin position="109"/>
        <end position="130"/>
    </location>
</feature>
<dbReference type="Proteomes" id="UP001180840">
    <property type="component" value="Unassembled WGS sequence"/>
</dbReference>
<keyword evidence="1" id="KW-0472">Membrane</keyword>
<dbReference type="InterPro" id="IPR009597">
    <property type="entry name" value="DUF1206"/>
</dbReference>
<sequence>MGEIERLSARVQNNRLYLALVRVGLVVFGLVYGLLGAIVLRIAWGDYNVDRNASFRSVLDYVASRPFGNGLLIVAATGLFFLVIWQLIEAMFGYVHLGGLRRFNRRIASLGRALIYLAVGVLALLVALNIRGVGGGPSWSDVVAGLMSRPGGRLAVLLGGVVVISIGVGQIGRGIGRIFVDEFVGPVKTWVVALGTFGYMALGTSLSIIGGLFAWSAIAAVPQYAGTMNHAIHFLLNQPLGSWLLTVVAAGFIAFAIFCMAWSTQPLHAKKLTAPRSARPGDPPRSRCRC</sequence>
<evidence type="ECO:0000259" key="2">
    <source>
        <dbReference type="Pfam" id="PF06724"/>
    </source>
</evidence>
<name>A0ABU1ZYX9_9CORY</name>
<organism evidence="3 4">
    <name type="scientific">Corynebacterium guangdongense</name>
    <dbReference type="NCBI Taxonomy" id="1783348"/>
    <lineage>
        <taxon>Bacteria</taxon>
        <taxon>Bacillati</taxon>
        <taxon>Actinomycetota</taxon>
        <taxon>Actinomycetes</taxon>
        <taxon>Mycobacteriales</taxon>
        <taxon>Corynebacteriaceae</taxon>
        <taxon>Corynebacterium</taxon>
    </lineage>
</organism>
<keyword evidence="1" id="KW-0812">Transmembrane</keyword>
<dbReference type="Pfam" id="PF06724">
    <property type="entry name" value="DUF1206"/>
    <property type="match status" value="3"/>
</dbReference>
<keyword evidence="4" id="KW-1185">Reference proteome</keyword>
<comment type="caution">
    <text evidence="3">The sequence shown here is derived from an EMBL/GenBank/DDBJ whole genome shotgun (WGS) entry which is preliminary data.</text>
</comment>
<feature type="transmembrane region" description="Helical" evidence="1">
    <location>
        <begin position="67"/>
        <end position="88"/>
    </location>
</feature>
<feature type="transmembrane region" description="Helical" evidence="1">
    <location>
        <begin position="190"/>
        <end position="220"/>
    </location>
</feature>
<evidence type="ECO:0000256" key="1">
    <source>
        <dbReference type="SAM" id="Phobius"/>
    </source>
</evidence>
<protein>
    <recommendedName>
        <fullName evidence="2">DUF1206 domain-containing protein</fullName>
    </recommendedName>
</protein>
<dbReference type="EMBL" id="JAVDXZ010000001">
    <property type="protein sequence ID" value="MDR7330135.1"/>
    <property type="molecule type" value="Genomic_DNA"/>
</dbReference>
<proteinExistence type="predicted"/>
<dbReference type="RefSeq" id="WP_290195559.1">
    <property type="nucleotide sequence ID" value="NZ_CP047654.1"/>
</dbReference>
<reference evidence="3" key="1">
    <citation type="submission" date="2023-07" db="EMBL/GenBank/DDBJ databases">
        <title>Sequencing the genomes of 1000 actinobacteria strains.</title>
        <authorList>
            <person name="Klenk H.-P."/>
        </authorList>
    </citation>
    <scope>NUCLEOTIDE SEQUENCE</scope>
    <source>
        <strain evidence="3">DSM 107476</strain>
    </source>
</reference>
<feature type="domain" description="DUF1206" evidence="2">
    <location>
        <begin position="23"/>
        <end position="92"/>
    </location>
</feature>
<feature type="transmembrane region" description="Helical" evidence="1">
    <location>
        <begin position="240"/>
        <end position="262"/>
    </location>
</feature>